<dbReference type="AlphaFoldDB" id="A0A430FMW7"/>
<evidence type="ECO:0000313" key="3">
    <source>
        <dbReference type="EMBL" id="RSX54182.1"/>
    </source>
</evidence>
<dbReference type="RefSeq" id="WP_125979442.1">
    <property type="nucleotide sequence ID" value="NZ_QXGL01000001.1"/>
</dbReference>
<keyword evidence="2" id="KW-0472">Membrane</keyword>
<keyword evidence="2" id="KW-0812">Transmembrane</keyword>
<evidence type="ECO:0000256" key="1">
    <source>
        <dbReference type="SAM" id="MobiDB-lite"/>
    </source>
</evidence>
<protein>
    <submittedName>
        <fullName evidence="3">Uncharacterized protein</fullName>
    </submittedName>
</protein>
<proteinExistence type="predicted"/>
<keyword evidence="4" id="KW-1185">Reference proteome</keyword>
<reference evidence="3 4" key="1">
    <citation type="submission" date="2018-09" db="EMBL/GenBank/DDBJ databases">
        <title>Characterization of the phylogenetic diversity of five novel species belonging to the genus Bifidobacterium.</title>
        <authorList>
            <person name="Lugli G.A."/>
            <person name="Duranti S."/>
            <person name="Milani C."/>
        </authorList>
    </citation>
    <scope>NUCLEOTIDE SEQUENCE [LARGE SCALE GENOMIC DNA]</scope>
    <source>
        <strain evidence="3 4">2034B</strain>
    </source>
</reference>
<comment type="caution">
    <text evidence="3">The sequence shown here is derived from an EMBL/GenBank/DDBJ whole genome shotgun (WGS) entry which is preliminary data.</text>
</comment>
<keyword evidence="2" id="KW-1133">Transmembrane helix</keyword>
<organism evidence="3 4">
    <name type="scientific">Bifidobacterium goeldii</name>
    <dbReference type="NCBI Taxonomy" id="2306975"/>
    <lineage>
        <taxon>Bacteria</taxon>
        <taxon>Bacillati</taxon>
        <taxon>Actinomycetota</taxon>
        <taxon>Actinomycetes</taxon>
        <taxon>Bifidobacteriales</taxon>
        <taxon>Bifidobacteriaceae</taxon>
        <taxon>Bifidobacterium</taxon>
    </lineage>
</organism>
<accession>A0A430FMW7</accession>
<gene>
    <name evidence="3" type="ORF">D2E25_0490</name>
</gene>
<feature type="transmembrane region" description="Helical" evidence="2">
    <location>
        <begin position="179"/>
        <end position="198"/>
    </location>
</feature>
<feature type="transmembrane region" description="Helical" evidence="2">
    <location>
        <begin position="210"/>
        <end position="231"/>
    </location>
</feature>
<evidence type="ECO:0000313" key="4">
    <source>
        <dbReference type="Proteomes" id="UP000287533"/>
    </source>
</evidence>
<evidence type="ECO:0000256" key="2">
    <source>
        <dbReference type="SAM" id="Phobius"/>
    </source>
</evidence>
<dbReference type="Proteomes" id="UP000287533">
    <property type="component" value="Unassembled WGS sequence"/>
</dbReference>
<name>A0A430FMW7_9BIFI</name>
<feature type="transmembrane region" description="Helical" evidence="2">
    <location>
        <begin position="52"/>
        <end position="74"/>
    </location>
</feature>
<feature type="transmembrane region" description="Helical" evidence="2">
    <location>
        <begin position="129"/>
        <end position="149"/>
    </location>
</feature>
<sequence>MTSTQRTVHHTPANTPTPSSHPELNAALAQEALNTVRQGRDSIADRITPPGWFYPAIALLAIFSDLGYLIGSLYTTLSWNRFQTLQSEYIDKLEAADAAGTSTDSIAAIYDSPVSAAKSQWNFAVATQFALWAVALASIAVLIMMIRWITRSRGLPDRGGLWPGGLTFGIRPRNAAMRALQITMYCGFAAYVAFTIWWCSTISPHTPEEIGRAALGLLLASCVWFIFFVATERSYDDLARKALLEI</sequence>
<dbReference type="OrthoDB" id="9820429at2"/>
<dbReference type="EMBL" id="QXGL01000001">
    <property type="protein sequence ID" value="RSX54182.1"/>
    <property type="molecule type" value="Genomic_DNA"/>
</dbReference>
<feature type="region of interest" description="Disordered" evidence="1">
    <location>
        <begin position="1"/>
        <end position="22"/>
    </location>
</feature>